<evidence type="ECO:0000256" key="2">
    <source>
        <dbReference type="ARBA" id="ARBA00022475"/>
    </source>
</evidence>
<comment type="caution">
    <text evidence="7">The sequence shown here is derived from an EMBL/GenBank/DDBJ whole genome shotgun (WGS) entry which is preliminary data.</text>
</comment>
<feature type="transmembrane region" description="Helical" evidence="6">
    <location>
        <begin position="279"/>
        <end position="301"/>
    </location>
</feature>
<feature type="transmembrane region" description="Helical" evidence="6">
    <location>
        <begin position="461"/>
        <end position="481"/>
    </location>
</feature>
<feature type="transmembrane region" description="Helical" evidence="6">
    <location>
        <begin position="182"/>
        <end position="200"/>
    </location>
</feature>
<keyword evidence="4 6" id="KW-1133">Transmembrane helix</keyword>
<evidence type="ECO:0000256" key="6">
    <source>
        <dbReference type="SAM" id="Phobius"/>
    </source>
</evidence>
<dbReference type="Pfam" id="PF13520">
    <property type="entry name" value="AA_permease_2"/>
    <property type="match status" value="1"/>
</dbReference>
<dbReference type="InterPro" id="IPR002293">
    <property type="entry name" value="AA/rel_permease1"/>
</dbReference>
<feature type="transmembrane region" description="Helical" evidence="6">
    <location>
        <begin position="340"/>
        <end position="364"/>
    </location>
</feature>
<dbReference type="InterPro" id="IPR050367">
    <property type="entry name" value="APC_superfamily"/>
</dbReference>
<keyword evidence="2" id="KW-1003">Cell membrane</keyword>
<feature type="transmembrane region" description="Helical" evidence="6">
    <location>
        <begin position="54"/>
        <end position="74"/>
    </location>
</feature>
<feature type="transmembrane region" description="Helical" evidence="6">
    <location>
        <begin position="496"/>
        <end position="517"/>
    </location>
</feature>
<gene>
    <name evidence="7" type="ORF">ACIB24_15040</name>
</gene>
<keyword evidence="5 6" id="KW-0472">Membrane</keyword>
<evidence type="ECO:0000256" key="3">
    <source>
        <dbReference type="ARBA" id="ARBA00022692"/>
    </source>
</evidence>
<feature type="transmembrane region" description="Helical" evidence="6">
    <location>
        <begin position="152"/>
        <end position="170"/>
    </location>
</feature>
<proteinExistence type="predicted"/>
<evidence type="ECO:0000256" key="5">
    <source>
        <dbReference type="ARBA" id="ARBA00023136"/>
    </source>
</evidence>
<feature type="transmembrane region" description="Helical" evidence="6">
    <location>
        <begin position="393"/>
        <end position="412"/>
    </location>
</feature>
<feature type="transmembrane region" description="Helical" evidence="6">
    <location>
        <begin position="95"/>
        <end position="119"/>
    </location>
</feature>
<evidence type="ECO:0000256" key="4">
    <source>
        <dbReference type="ARBA" id="ARBA00022989"/>
    </source>
</evidence>
<comment type="subcellular location">
    <subcellularLocation>
        <location evidence="1">Cell membrane</location>
        <topology evidence="1">Multi-pass membrane protein</topology>
    </subcellularLocation>
</comment>
<feature type="transmembrane region" description="Helical" evidence="6">
    <location>
        <begin position="244"/>
        <end position="267"/>
    </location>
</feature>
<name>A0ABW8AQW6_9ACTN</name>
<dbReference type="RefSeq" id="WP_398281839.1">
    <property type="nucleotide sequence ID" value="NZ_JBITLV010000004.1"/>
</dbReference>
<dbReference type="EMBL" id="JBITLV010000004">
    <property type="protein sequence ID" value="MFI7588383.1"/>
    <property type="molecule type" value="Genomic_DNA"/>
</dbReference>
<feature type="transmembrane region" description="Helical" evidence="6">
    <location>
        <begin position="26"/>
        <end position="48"/>
    </location>
</feature>
<accession>A0ABW8AQW6</accession>
<dbReference type="PANTHER" id="PTHR42770">
    <property type="entry name" value="AMINO ACID TRANSPORTER-RELATED"/>
    <property type="match status" value="1"/>
</dbReference>
<sequence length="535" mass="57106">MSLDQTFARRSSGLVRAASTFDASLVNLYVATFPIMVSFLLGIVLPWYPGANLYLTLLIGFALALPILLSYAVASSVMRRSGGDYVFISRLIHPALGFAANFVFVLFQVVFLTSAGYYFCRWCLAPLARIVGVETGSTGLLDLANTLTEPDAVFVVSEVFVLGFGALFVLRTTRSVLKIFRYTLPLSALGLLAFAVALLIHSKSGLQANFDAYVAGARGADDAAAVAARSAADAGFSASPTFSWSATVLAITWPAFSLPYYLGSAYFAGEVRSGKRAQLLAGPLTAVVAVVGSLVLVALSLGRLGPDFLGATQAADYPVTMGIPGPPTYMEVVAGSSGNVVLGVLILIGFGSWLIPTVPMSLLIMTRCMLGWSMDRVAPDALSRVSTRTNSPYVAVLVVTAISAVVSWFWAYTTFFTVVVGAFAQVITLGLGCLAASLLPYRYPDQYETAPLRGRFARVPWLTWIGGLGAVAALLIVWNFARDPFSGVNVDASPEMFWFSLAMFPLGVVLYYVAVGVRRAQGHDLSLAFREIPPD</sequence>
<dbReference type="PIRSF" id="PIRSF006060">
    <property type="entry name" value="AA_transporter"/>
    <property type="match status" value="1"/>
</dbReference>
<dbReference type="PANTHER" id="PTHR42770:SF7">
    <property type="entry name" value="MEMBRANE PROTEIN"/>
    <property type="match status" value="1"/>
</dbReference>
<dbReference type="Proteomes" id="UP001612915">
    <property type="component" value="Unassembled WGS sequence"/>
</dbReference>
<keyword evidence="8" id="KW-1185">Reference proteome</keyword>
<evidence type="ECO:0000313" key="7">
    <source>
        <dbReference type="EMBL" id="MFI7588383.1"/>
    </source>
</evidence>
<reference evidence="7 8" key="1">
    <citation type="submission" date="2024-10" db="EMBL/GenBank/DDBJ databases">
        <title>The Natural Products Discovery Center: Release of the First 8490 Sequenced Strains for Exploring Actinobacteria Biosynthetic Diversity.</title>
        <authorList>
            <person name="Kalkreuter E."/>
            <person name="Kautsar S.A."/>
            <person name="Yang D."/>
            <person name="Bader C.D."/>
            <person name="Teijaro C.N."/>
            <person name="Fluegel L."/>
            <person name="Davis C.M."/>
            <person name="Simpson J.R."/>
            <person name="Lauterbach L."/>
            <person name="Steele A.D."/>
            <person name="Gui C."/>
            <person name="Meng S."/>
            <person name="Li G."/>
            <person name="Viehrig K."/>
            <person name="Ye F."/>
            <person name="Su P."/>
            <person name="Kiefer A.F."/>
            <person name="Nichols A."/>
            <person name="Cepeda A.J."/>
            <person name="Yan W."/>
            <person name="Fan B."/>
            <person name="Jiang Y."/>
            <person name="Adhikari A."/>
            <person name="Zheng C.-J."/>
            <person name="Schuster L."/>
            <person name="Cowan T.M."/>
            <person name="Smanski M.J."/>
            <person name="Chevrette M.G."/>
            <person name="De Carvalho L.P.S."/>
            <person name="Shen B."/>
        </authorList>
    </citation>
    <scope>NUCLEOTIDE SEQUENCE [LARGE SCALE GENOMIC DNA]</scope>
    <source>
        <strain evidence="7 8">NPDC049639</strain>
    </source>
</reference>
<organism evidence="7 8">
    <name type="scientific">Spongisporangium articulatum</name>
    <dbReference type="NCBI Taxonomy" id="3362603"/>
    <lineage>
        <taxon>Bacteria</taxon>
        <taxon>Bacillati</taxon>
        <taxon>Actinomycetota</taxon>
        <taxon>Actinomycetes</taxon>
        <taxon>Kineosporiales</taxon>
        <taxon>Kineosporiaceae</taxon>
        <taxon>Spongisporangium</taxon>
    </lineage>
</organism>
<protein>
    <submittedName>
        <fullName evidence="7">APC family permease</fullName>
    </submittedName>
</protein>
<evidence type="ECO:0000256" key="1">
    <source>
        <dbReference type="ARBA" id="ARBA00004651"/>
    </source>
</evidence>
<evidence type="ECO:0000313" key="8">
    <source>
        <dbReference type="Proteomes" id="UP001612915"/>
    </source>
</evidence>
<dbReference type="Gene3D" id="1.20.1740.10">
    <property type="entry name" value="Amino acid/polyamine transporter I"/>
    <property type="match status" value="1"/>
</dbReference>
<feature type="transmembrane region" description="Helical" evidence="6">
    <location>
        <begin position="418"/>
        <end position="441"/>
    </location>
</feature>
<keyword evidence="3 6" id="KW-0812">Transmembrane</keyword>